<dbReference type="InterPro" id="IPR029479">
    <property type="entry name" value="Nitroreductase"/>
</dbReference>
<evidence type="ECO:0000256" key="2">
    <source>
        <dbReference type="ARBA" id="ARBA00023002"/>
    </source>
</evidence>
<evidence type="ECO:0000259" key="3">
    <source>
        <dbReference type="Pfam" id="PF00881"/>
    </source>
</evidence>
<dbReference type="Pfam" id="PF00881">
    <property type="entry name" value="Nitroreductase"/>
    <property type="match status" value="1"/>
</dbReference>
<sequence length="196" mass="21276">MTTIDTTRHAQTSAPISDVLAGRWSPRAYVADAVINETKLSSALEAARWSPSANNSQPWRFIVARRGTESFQKIVDALVGFNQAWAQHASVLLVAVAATKNEEGGDQPWAIYDLGQSLAHLSVQAHKDGLYVHQMAGFDPAALTASFGLEEGFVPFTVSALGELAAPETLEDDFLRSRETAPRERKALDEIVVVND</sequence>
<dbReference type="PANTHER" id="PTHR43673:SF10">
    <property type="entry name" value="NADH DEHYDROGENASE_NAD(P)H NITROREDUCTASE XCC3605-RELATED"/>
    <property type="match status" value="1"/>
</dbReference>
<dbReference type="InterPro" id="IPR000415">
    <property type="entry name" value="Nitroreductase-like"/>
</dbReference>
<comment type="similarity">
    <text evidence="1">Belongs to the nitroreductase family.</text>
</comment>
<gene>
    <name evidence="4" type="ORF">D9V32_10620</name>
</gene>
<evidence type="ECO:0000313" key="5">
    <source>
        <dbReference type="Proteomes" id="UP000272503"/>
    </source>
</evidence>
<keyword evidence="5" id="KW-1185">Reference proteome</keyword>
<comment type="caution">
    <text evidence="4">The sequence shown here is derived from an EMBL/GenBank/DDBJ whole genome shotgun (WGS) entry which is preliminary data.</text>
</comment>
<dbReference type="GO" id="GO:0016491">
    <property type="term" value="F:oxidoreductase activity"/>
    <property type="evidence" value="ECO:0007669"/>
    <property type="project" value="UniProtKB-KW"/>
</dbReference>
<dbReference type="AlphaFoldDB" id="A0A3L7A672"/>
<dbReference type="Proteomes" id="UP000272503">
    <property type="component" value="Unassembled WGS sequence"/>
</dbReference>
<dbReference type="Gene3D" id="3.40.109.10">
    <property type="entry name" value="NADH Oxidase"/>
    <property type="match status" value="1"/>
</dbReference>
<proteinExistence type="inferred from homology"/>
<feature type="domain" description="Nitroreductase" evidence="3">
    <location>
        <begin position="21"/>
        <end position="77"/>
    </location>
</feature>
<evidence type="ECO:0000256" key="1">
    <source>
        <dbReference type="ARBA" id="ARBA00007118"/>
    </source>
</evidence>
<dbReference type="EMBL" id="RCUX01000007">
    <property type="protein sequence ID" value="RLP75330.1"/>
    <property type="molecule type" value="Genomic_DNA"/>
</dbReference>
<keyword evidence="2" id="KW-0560">Oxidoreductase</keyword>
<name>A0A3L7A672_9MICO</name>
<reference evidence="4 5" key="1">
    <citation type="submission" date="2018-10" db="EMBL/GenBank/DDBJ databases">
        <authorList>
            <person name="Li J."/>
        </authorList>
    </citation>
    <scope>NUCLEOTIDE SEQUENCE [LARGE SCALE GENOMIC DNA]</scope>
    <source>
        <strain evidence="4 5">IF 016277</strain>
    </source>
</reference>
<accession>A0A3L7A672</accession>
<dbReference type="SUPFAM" id="SSF55469">
    <property type="entry name" value="FMN-dependent nitroreductase-like"/>
    <property type="match status" value="1"/>
</dbReference>
<dbReference type="OrthoDB" id="9802510at2"/>
<dbReference type="CDD" id="cd02138">
    <property type="entry name" value="TdsD-like"/>
    <property type="match status" value="1"/>
</dbReference>
<protein>
    <submittedName>
        <fullName evidence="4">Nitroreductase</fullName>
    </submittedName>
</protein>
<evidence type="ECO:0000313" key="4">
    <source>
        <dbReference type="EMBL" id="RLP75330.1"/>
    </source>
</evidence>
<dbReference type="RefSeq" id="WP_121648876.1">
    <property type="nucleotide sequence ID" value="NZ_RCUX01000007.1"/>
</dbReference>
<dbReference type="PANTHER" id="PTHR43673">
    <property type="entry name" value="NAD(P)H NITROREDUCTASE YDGI-RELATED"/>
    <property type="match status" value="1"/>
</dbReference>
<organism evidence="4 5">
    <name type="scientific">Mycetocola tolaasinivorans</name>
    <dbReference type="NCBI Taxonomy" id="76635"/>
    <lineage>
        <taxon>Bacteria</taxon>
        <taxon>Bacillati</taxon>
        <taxon>Actinomycetota</taxon>
        <taxon>Actinomycetes</taxon>
        <taxon>Micrococcales</taxon>
        <taxon>Microbacteriaceae</taxon>
        <taxon>Mycetocola</taxon>
    </lineage>
</organism>